<gene>
    <name evidence="4" type="ORF">EPI11_08330</name>
</gene>
<evidence type="ECO:0000256" key="2">
    <source>
        <dbReference type="PROSITE-ProRule" id="PRU00335"/>
    </source>
</evidence>
<evidence type="ECO:0000313" key="4">
    <source>
        <dbReference type="EMBL" id="RWX01018.1"/>
    </source>
</evidence>
<dbReference type="GO" id="GO:0003677">
    <property type="term" value="F:DNA binding"/>
    <property type="evidence" value="ECO:0007669"/>
    <property type="project" value="UniProtKB-UniRule"/>
</dbReference>
<dbReference type="AlphaFoldDB" id="A0A3S3RK82"/>
<comment type="caution">
    <text evidence="4">The sequence shown here is derived from an EMBL/GenBank/DDBJ whole genome shotgun (WGS) entry which is preliminary data.</text>
</comment>
<sequence length="197" mass="22518">MRTRDTDKEKLVIEKAIEQIVQDGFQGFSMNKLAKACNISVATLYIYYQDKDDLIKKIGGEISSNFFSRTIKDFSPSMSFAEGLWKQWENRAAFAVEFPTEVACFEVIKHSPHGESILAVGQLSQFKIQMTEFFENAIRNNELVPLPMDVFWSVAYGPLYALLRFHREGKSLGGKPFTLTKEIMEEAFKITLKGLRP</sequence>
<dbReference type="PANTHER" id="PTHR43479:SF11">
    <property type="entry name" value="ACREF_ENVCD OPERON REPRESSOR-RELATED"/>
    <property type="match status" value="1"/>
</dbReference>
<protein>
    <submittedName>
        <fullName evidence="4">TetR/AcrR family transcriptional regulator</fullName>
    </submittedName>
</protein>
<evidence type="ECO:0000256" key="1">
    <source>
        <dbReference type="ARBA" id="ARBA00023125"/>
    </source>
</evidence>
<dbReference type="Gene3D" id="1.10.357.10">
    <property type="entry name" value="Tetracycline Repressor, domain 2"/>
    <property type="match status" value="1"/>
</dbReference>
<organism evidence="4 5">
    <name type="scientific">Flavobacterium cerinum</name>
    <dbReference type="NCBI Taxonomy" id="2502784"/>
    <lineage>
        <taxon>Bacteria</taxon>
        <taxon>Pseudomonadati</taxon>
        <taxon>Bacteroidota</taxon>
        <taxon>Flavobacteriia</taxon>
        <taxon>Flavobacteriales</taxon>
        <taxon>Flavobacteriaceae</taxon>
        <taxon>Flavobacterium</taxon>
    </lineage>
</organism>
<dbReference type="InterPro" id="IPR050624">
    <property type="entry name" value="HTH-type_Tx_Regulator"/>
</dbReference>
<keyword evidence="1 2" id="KW-0238">DNA-binding</keyword>
<reference evidence="4 5" key="1">
    <citation type="submission" date="2019-01" db="EMBL/GenBank/DDBJ databases">
        <title>Flavobacterium sp. nov.,isolated from freshwater.</title>
        <authorList>
            <person name="Zhang R."/>
            <person name="Du Z.-J."/>
        </authorList>
    </citation>
    <scope>NUCLEOTIDE SEQUENCE [LARGE SCALE GENOMIC DNA]</scope>
    <source>
        <strain evidence="4 5">1E403</strain>
    </source>
</reference>
<dbReference type="InterPro" id="IPR009057">
    <property type="entry name" value="Homeodomain-like_sf"/>
</dbReference>
<proteinExistence type="predicted"/>
<dbReference type="InterPro" id="IPR001647">
    <property type="entry name" value="HTH_TetR"/>
</dbReference>
<dbReference type="Proteomes" id="UP000287527">
    <property type="component" value="Unassembled WGS sequence"/>
</dbReference>
<dbReference type="RefSeq" id="WP_128389497.1">
    <property type="nucleotide sequence ID" value="NZ_SBII01000004.1"/>
</dbReference>
<name>A0A3S3RK82_9FLAO</name>
<dbReference type="EMBL" id="SBII01000004">
    <property type="protein sequence ID" value="RWX01018.1"/>
    <property type="molecule type" value="Genomic_DNA"/>
</dbReference>
<evidence type="ECO:0000313" key="5">
    <source>
        <dbReference type="Proteomes" id="UP000287527"/>
    </source>
</evidence>
<accession>A0A3S3RK82</accession>
<dbReference type="PANTHER" id="PTHR43479">
    <property type="entry name" value="ACREF/ENVCD OPERON REPRESSOR-RELATED"/>
    <property type="match status" value="1"/>
</dbReference>
<dbReference type="OrthoDB" id="6430772at2"/>
<dbReference type="Pfam" id="PF00440">
    <property type="entry name" value="TetR_N"/>
    <property type="match status" value="1"/>
</dbReference>
<feature type="domain" description="HTH tetR-type" evidence="3">
    <location>
        <begin position="6"/>
        <end position="66"/>
    </location>
</feature>
<evidence type="ECO:0000259" key="3">
    <source>
        <dbReference type="PROSITE" id="PS50977"/>
    </source>
</evidence>
<feature type="DNA-binding region" description="H-T-H motif" evidence="2">
    <location>
        <begin position="29"/>
        <end position="48"/>
    </location>
</feature>
<dbReference type="SUPFAM" id="SSF46689">
    <property type="entry name" value="Homeodomain-like"/>
    <property type="match status" value="1"/>
</dbReference>
<keyword evidence="5" id="KW-1185">Reference proteome</keyword>
<dbReference type="PROSITE" id="PS50977">
    <property type="entry name" value="HTH_TETR_2"/>
    <property type="match status" value="1"/>
</dbReference>